<dbReference type="VEuPathDB" id="FungiDB:AeMF1_009045"/>
<dbReference type="InterPro" id="IPR046341">
    <property type="entry name" value="SET_dom_sf"/>
</dbReference>
<dbReference type="Gene3D" id="2.170.270.10">
    <property type="entry name" value="SET domain"/>
    <property type="match status" value="1"/>
</dbReference>
<proteinExistence type="predicted"/>
<gene>
    <name evidence="2" type="ORF">Ae201684_013178</name>
</gene>
<dbReference type="AlphaFoldDB" id="A0A6G0WP96"/>
<reference evidence="2 3" key="1">
    <citation type="submission" date="2019-07" db="EMBL/GenBank/DDBJ databases">
        <title>Genomics analysis of Aphanomyces spp. identifies a new class of oomycete effector associated with host adaptation.</title>
        <authorList>
            <person name="Gaulin E."/>
        </authorList>
    </citation>
    <scope>NUCLEOTIDE SEQUENCE [LARGE SCALE GENOMIC DNA]</scope>
    <source>
        <strain evidence="2 3">ATCC 201684</strain>
    </source>
</reference>
<comment type="caution">
    <text evidence="2">The sequence shown here is derived from an EMBL/GenBank/DDBJ whole genome shotgun (WGS) entry which is preliminary data.</text>
</comment>
<dbReference type="InterPro" id="IPR001214">
    <property type="entry name" value="SET_dom"/>
</dbReference>
<evidence type="ECO:0000313" key="3">
    <source>
        <dbReference type="Proteomes" id="UP000481153"/>
    </source>
</evidence>
<keyword evidence="3" id="KW-1185">Reference proteome</keyword>
<dbReference type="EMBL" id="VJMJ01000167">
    <property type="protein sequence ID" value="KAF0729201.1"/>
    <property type="molecule type" value="Genomic_DNA"/>
</dbReference>
<evidence type="ECO:0000313" key="2">
    <source>
        <dbReference type="EMBL" id="KAF0729201.1"/>
    </source>
</evidence>
<sequence length="144" mass="16278">MLAQRNLFSFQDARTRGMHEAANALVYTKTSSIPNGGIGVFASIDLRCGDIVTTYDGEVVPEMPGDPKYILAIEYRNKPAWIDGIRAPEAGKGLGSFVNRVMRKKNFRKNCEYFINGKLMYIKVMKKIKAHCELFTTYSHGCRF</sequence>
<dbReference type="PROSITE" id="PS50280">
    <property type="entry name" value="SET"/>
    <property type="match status" value="1"/>
</dbReference>
<organism evidence="2 3">
    <name type="scientific">Aphanomyces euteiches</name>
    <dbReference type="NCBI Taxonomy" id="100861"/>
    <lineage>
        <taxon>Eukaryota</taxon>
        <taxon>Sar</taxon>
        <taxon>Stramenopiles</taxon>
        <taxon>Oomycota</taxon>
        <taxon>Saprolegniomycetes</taxon>
        <taxon>Saprolegniales</taxon>
        <taxon>Verrucalvaceae</taxon>
        <taxon>Aphanomyces</taxon>
    </lineage>
</organism>
<feature type="domain" description="SET" evidence="1">
    <location>
        <begin position="24"/>
        <end position="139"/>
    </location>
</feature>
<evidence type="ECO:0000259" key="1">
    <source>
        <dbReference type="PROSITE" id="PS50280"/>
    </source>
</evidence>
<name>A0A6G0WP96_9STRA</name>
<accession>A0A6G0WP96</accession>
<dbReference type="Pfam" id="PF00856">
    <property type="entry name" value="SET"/>
    <property type="match status" value="1"/>
</dbReference>
<dbReference type="SUPFAM" id="SSF82199">
    <property type="entry name" value="SET domain"/>
    <property type="match status" value="1"/>
</dbReference>
<protein>
    <recommendedName>
        <fullName evidence="1">SET domain-containing protein</fullName>
    </recommendedName>
</protein>
<dbReference type="Proteomes" id="UP000481153">
    <property type="component" value="Unassembled WGS sequence"/>
</dbReference>